<dbReference type="GO" id="GO:0005886">
    <property type="term" value="C:plasma membrane"/>
    <property type="evidence" value="ECO:0007669"/>
    <property type="project" value="UniProtKB-SubCell"/>
</dbReference>
<feature type="transmembrane region" description="Helical" evidence="6">
    <location>
        <begin position="162"/>
        <end position="183"/>
    </location>
</feature>
<dbReference type="Pfam" id="PF16185">
    <property type="entry name" value="MTABC_N"/>
    <property type="match status" value="1"/>
</dbReference>
<feature type="compositionally biased region" description="Low complexity" evidence="5">
    <location>
        <begin position="212"/>
        <end position="234"/>
    </location>
</feature>
<reference evidence="9" key="1">
    <citation type="submission" date="2022-11" db="UniProtKB">
        <authorList>
            <consortium name="WormBaseParasite"/>
        </authorList>
    </citation>
    <scope>IDENTIFICATION</scope>
</reference>
<feature type="transmembrane region" description="Helical" evidence="6">
    <location>
        <begin position="96"/>
        <end position="118"/>
    </location>
</feature>
<feature type="region of interest" description="Disordered" evidence="5">
    <location>
        <begin position="209"/>
        <end position="234"/>
    </location>
</feature>
<keyword evidence="3" id="KW-1003">Cell membrane</keyword>
<keyword evidence="6" id="KW-0472">Membrane</keyword>
<evidence type="ECO:0000256" key="2">
    <source>
        <dbReference type="ARBA" id="ARBA00022448"/>
    </source>
</evidence>
<dbReference type="AlphaFoldDB" id="A0A915IFN0"/>
<feature type="transmembrane region" description="Helical" evidence="6">
    <location>
        <begin position="60"/>
        <end position="84"/>
    </location>
</feature>
<evidence type="ECO:0000313" key="8">
    <source>
        <dbReference type="Proteomes" id="UP000887565"/>
    </source>
</evidence>
<accession>A0A915IFN0</accession>
<dbReference type="Proteomes" id="UP000887565">
    <property type="component" value="Unplaced"/>
</dbReference>
<dbReference type="Pfam" id="PF00102">
    <property type="entry name" value="Y_phosphatase"/>
    <property type="match status" value="1"/>
</dbReference>
<evidence type="ECO:0000256" key="6">
    <source>
        <dbReference type="SAM" id="Phobius"/>
    </source>
</evidence>
<proteinExistence type="predicted"/>
<keyword evidence="6" id="KW-1133">Transmembrane helix</keyword>
<dbReference type="InterPro" id="IPR029021">
    <property type="entry name" value="Prot-tyrosine_phosphatase-like"/>
</dbReference>
<evidence type="ECO:0000256" key="5">
    <source>
        <dbReference type="SAM" id="MobiDB-lite"/>
    </source>
</evidence>
<dbReference type="PROSITE" id="PS50055">
    <property type="entry name" value="TYR_PHOSPHATASE_PTP"/>
    <property type="match status" value="1"/>
</dbReference>
<dbReference type="OMA" id="WINDGIF"/>
<evidence type="ECO:0000313" key="9">
    <source>
        <dbReference type="WBParaSite" id="nRc.2.0.1.t12613-RA"/>
    </source>
</evidence>
<evidence type="ECO:0000259" key="7">
    <source>
        <dbReference type="PROSITE" id="PS50055"/>
    </source>
</evidence>
<organism evidence="8 9">
    <name type="scientific">Romanomermis culicivorax</name>
    <name type="common">Nematode worm</name>
    <dbReference type="NCBI Taxonomy" id="13658"/>
    <lineage>
        <taxon>Eukaryota</taxon>
        <taxon>Metazoa</taxon>
        <taxon>Ecdysozoa</taxon>
        <taxon>Nematoda</taxon>
        <taxon>Enoplea</taxon>
        <taxon>Dorylaimia</taxon>
        <taxon>Mermithida</taxon>
        <taxon>Mermithoidea</taxon>
        <taxon>Mermithidae</taxon>
        <taxon>Romanomermis</taxon>
    </lineage>
</organism>
<dbReference type="WBParaSite" id="nRc.2.0.1.t12613-RA">
    <property type="protein sequence ID" value="nRc.2.0.1.t12613-RA"/>
    <property type="gene ID" value="nRc.2.0.1.g12613"/>
</dbReference>
<keyword evidence="4" id="KW-1278">Translocase</keyword>
<protein>
    <submittedName>
        <fullName evidence="9">Tyrosine-protein phosphatase domain-containing protein</fullName>
    </submittedName>
</protein>
<dbReference type="PRINTS" id="PR00700">
    <property type="entry name" value="PRTYPHPHTASE"/>
</dbReference>
<dbReference type="CDD" id="cd00047">
    <property type="entry name" value="PTPc"/>
    <property type="match status" value="1"/>
</dbReference>
<comment type="subcellular location">
    <subcellularLocation>
        <location evidence="1">Cell membrane</location>
        <topology evidence="1">Multi-pass membrane protein</topology>
    </subcellularLocation>
</comment>
<dbReference type="Gene3D" id="3.90.190.10">
    <property type="entry name" value="Protein tyrosine phosphatase superfamily"/>
    <property type="match status" value="1"/>
</dbReference>
<feature type="domain" description="Tyrosine-protein phosphatase" evidence="7">
    <location>
        <begin position="260"/>
        <end position="451"/>
    </location>
</feature>
<dbReference type="SMART" id="SM00194">
    <property type="entry name" value="PTPc"/>
    <property type="match status" value="1"/>
</dbReference>
<keyword evidence="6" id="KW-0812">Transmembrane</keyword>
<dbReference type="SUPFAM" id="SSF52799">
    <property type="entry name" value="(Phosphotyrosine protein) phosphatases II"/>
    <property type="match status" value="1"/>
</dbReference>
<evidence type="ECO:0000256" key="3">
    <source>
        <dbReference type="ARBA" id="ARBA00022475"/>
    </source>
</evidence>
<dbReference type="PANTHER" id="PTHR45706:SF4">
    <property type="entry name" value="TYROSINE-PROTEIN PHOSPHATASE"/>
    <property type="match status" value="1"/>
</dbReference>
<dbReference type="InterPro" id="IPR000242">
    <property type="entry name" value="PTP_cat"/>
</dbReference>
<dbReference type="PANTHER" id="PTHR45706">
    <property type="entry name" value="TYROSINE-PROTEIN PHOSPHATASE"/>
    <property type="match status" value="1"/>
</dbReference>
<evidence type="ECO:0000256" key="4">
    <source>
        <dbReference type="ARBA" id="ARBA00022967"/>
    </source>
</evidence>
<name>A0A915IFN0_ROMCU</name>
<keyword evidence="8" id="KW-1185">Reference proteome</keyword>
<sequence>MCVPASAELHMYRIYGSKIQSAWLRPRPKLWILQIFCTSTLICLPLILCLFKFWINDGIFYGYTLLSTLFYVYAWLISLILLIIERNYDLPATPGVGHSILLNVFWALAMTADLMYFVNFNGKQWYLILHKPYSEVKNPSIFAPTVSECTGFVAFNRYKNRILLILSVARLFLTLTVFILGMYAPGMITIERRGQFTYRQMDDGDPLSSRYGSTSELESGASSSSLSPPQFQHSLSNSKYSSEFLKSIDSLRIGDQNKILRQDFRKFSSHLSRNLEKFTTNVGRKPENSSRNRYDNVLPYDYNRVLLKWKKNDYINASFLDVKLPRGAKNVRYIATQGPLESTVEDFWAMVFQEKIYIIVMLTDLIESDLHKCCKYWPEGQDKDAAMEIGGLLISCLNVSTPNKQTVIREFSLIHIESHLEMNVVQLQFKVISNGGAENFPFDFRKKRNGWCGEKTLLTRGCKGEGRED</sequence>
<evidence type="ECO:0000256" key="1">
    <source>
        <dbReference type="ARBA" id="ARBA00004651"/>
    </source>
</evidence>
<dbReference type="InterPro" id="IPR032410">
    <property type="entry name" value="ABCB6_N"/>
</dbReference>
<feature type="transmembrane region" description="Helical" evidence="6">
    <location>
        <begin position="30"/>
        <end position="54"/>
    </location>
</feature>
<dbReference type="GO" id="GO:0004725">
    <property type="term" value="F:protein tyrosine phosphatase activity"/>
    <property type="evidence" value="ECO:0007669"/>
    <property type="project" value="InterPro"/>
</dbReference>
<keyword evidence="2" id="KW-0813">Transport</keyword>